<accession>A0A0S4NNY7</accession>
<reference evidence="2" key="2">
    <citation type="submission" date="2011-05" db="EMBL/GenBank/DDBJ databases">
        <authorList>
            <person name="Davey R."/>
        </authorList>
    </citation>
    <scope>NUCLEOTIDE SEQUENCE</scope>
    <source>
        <strain evidence="2">ATCC 53608</strain>
    </source>
</reference>
<proteinExistence type="predicted"/>
<evidence type="ECO:0000256" key="1">
    <source>
        <dbReference type="SAM" id="MobiDB-lite"/>
    </source>
</evidence>
<gene>
    <name evidence="2" type="ORF">LRATCC53608_1464</name>
</gene>
<dbReference type="AlphaFoldDB" id="A0A0S4NNY7"/>
<dbReference type="RefSeq" id="WP_003676029.1">
    <property type="nucleotide sequence ID" value="NZ_JBKZCG010000014.1"/>
</dbReference>
<dbReference type="HOGENOM" id="CLU_1914330_0_0_9"/>
<evidence type="ECO:0000313" key="2">
    <source>
        <dbReference type="EMBL" id="CCC04216.1"/>
    </source>
</evidence>
<name>A0A0S4NNY7_LIMR5</name>
<dbReference type="EMBL" id="FR854369">
    <property type="protein sequence ID" value="CCC04216.1"/>
    <property type="molecule type" value="Genomic_DNA"/>
</dbReference>
<protein>
    <recommendedName>
        <fullName evidence="3">YtxH domain-containing protein</fullName>
    </recommendedName>
</protein>
<organism evidence="2">
    <name type="scientific">Limosilactobacillus reuteri subsp. suis (strain ATCC 53608 / LMG 31752 / 1063)</name>
    <name type="common">Lactobacillus reuteri</name>
    <dbReference type="NCBI Taxonomy" id="927703"/>
    <lineage>
        <taxon>Bacteria</taxon>
        <taxon>Bacillati</taxon>
        <taxon>Bacillota</taxon>
        <taxon>Bacilli</taxon>
        <taxon>Lactobacillales</taxon>
        <taxon>Lactobacillaceae</taxon>
        <taxon>Limosilactobacillus</taxon>
    </lineage>
</organism>
<sequence>MSKKLLAGILLGGAATYAAWKKMAPAKKEALKESVDEKINKVADYVTDYTLDALDIVDDLMSDSNLNDKVSGAADAVNNVKGKVKDSASKVVNHMTNDDFDKQTADIREELAKNKEADEDNNDIIIDATSDQKPASTEDDEADQDDAKTADK</sequence>
<accession>F8KFH0</accession>
<feature type="region of interest" description="Disordered" evidence="1">
    <location>
        <begin position="113"/>
        <end position="152"/>
    </location>
</feature>
<reference evidence="2" key="1">
    <citation type="journal article" date="2011" name="J. Bacteriol.">
        <title>Genome sequence of the vertebrate gut symbiont Lactobacillus reuteri ATCC 53608.</title>
        <authorList>
            <person name="Heavens D."/>
            <person name="Tailford L.E."/>
            <person name="Crossman L."/>
            <person name="Jeffers F."/>
            <person name="Mackenzie D.A."/>
            <person name="Caccamo M."/>
            <person name="Juge N."/>
        </authorList>
    </citation>
    <scope>NUCLEOTIDE SEQUENCE [LARGE SCALE GENOMIC DNA]</scope>
    <source>
        <strain evidence="2">ATCC 53608</strain>
    </source>
</reference>
<evidence type="ECO:0008006" key="3">
    <source>
        <dbReference type="Google" id="ProtNLM"/>
    </source>
</evidence>